<dbReference type="EMBL" id="JACOPV010000015">
    <property type="protein sequence ID" value="MBM5460251.1"/>
    <property type="molecule type" value="Genomic_DNA"/>
</dbReference>
<name>A0ABS2C4T5_9PSED</name>
<keyword evidence="3" id="KW-1185">Reference proteome</keyword>
<protein>
    <submittedName>
        <fullName evidence="2">Uncharacterized protein</fullName>
    </submittedName>
</protein>
<evidence type="ECO:0000313" key="2">
    <source>
        <dbReference type="EMBL" id="MBM5460251.1"/>
    </source>
</evidence>
<evidence type="ECO:0000313" key="3">
    <source>
        <dbReference type="Proteomes" id="UP000745663"/>
    </source>
</evidence>
<sequence>MNPIAQSALDRARHPTAAPVFSTLTAPTPDKQLPMPVPTGPINEYMRQQARADAIETVHALRATLASPNGVTQVINQLKRSAVGRPGSHVAGILDVINFLLEHGQ</sequence>
<feature type="region of interest" description="Disordered" evidence="1">
    <location>
        <begin position="1"/>
        <end position="39"/>
    </location>
</feature>
<proteinExistence type="predicted"/>
<accession>A0ABS2C4T5</accession>
<evidence type="ECO:0000256" key="1">
    <source>
        <dbReference type="SAM" id="MobiDB-lite"/>
    </source>
</evidence>
<comment type="caution">
    <text evidence="2">The sequence shown here is derived from an EMBL/GenBank/DDBJ whole genome shotgun (WGS) entry which is preliminary data.</text>
</comment>
<dbReference type="RefSeq" id="WP_203585309.1">
    <property type="nucleotide sequence ID" value="NZ_JACOPV010000015.1"/>
</dbReference>
<organism evidence="2 3">
    <name type="scientific">Pseudomonas arcuscaelestis</name>
    <dbReference type="NCBI Taxonomy" id="2710591"/>
    <lineage>
        <taxon>Bacteria</taxon>
        <taxon>Pseudomonadati</taxon>
        <taxon>Pseudomonadota</taxon>
        <taxon>Gammaproteobacteria</taxon>
        <taxon>Pseudomonadales</taxon>
        <taxon>Pseudomonadaceae</taxon>
        <taxon>Pseudomonas</taxon>
    </lineage>
</organism>
<dbReference type="Proteomes" id="UP000745663">
    <property type="component" value="Unassembled WGS sequence"/>
</dbReference>
<reference evidence="2 3" key="1">
    <citation type="submission" date="2020-08" db="EMBL/GenBank/DDBJ databases">
        <title>Description of novel Pseudomonas species.</title>
        <authorList>
            <person name="Duman M."/>
            <person name="Mulet M."/>
            <person name="Altun S."/>
            <person name="Saticioglu I.B."/>
            <person name="Lalucat J."/>
            <person name="Garcia-Valdes E."/>
        </authorList>
    </citation>
    <scope>NUCLEOTIDE SEQUENCE [LARGE SCALE GENOMIC DNA]</scope>
    <source>
        <strain evidence="2 3">P66</strain>
    </source>
</reference>
<gene>
    <name evidence="2" type="ORF">H8F21_22055</name>
</gene>